<dbReference type="PANTHER" id="PTHR34581:SF2">
    <property type="entry name" value="PTS SYSTEM N,N'-DIACETYLCHITOBIOSE-SPECIFIC EIIB COMPONENT"/>
    <property type="match status" value="1"/>
</dbReference>
<dbReference type="EMBL" id="CP060636">
    <property type="protein sequence ID" value="QNM13234.1"/>
    <property type="molecule type" value="Genomic_DNA"/>
</dbReference>
<organism evidence="3 4">
    <name type="scientific">[Eubacterium] hominis</name>
    <dbReference type="NCBI Taxonomy" id="2764325"/>
    <lineage>
        <taxon>Bacteria</taxon>
        <taxon>Bacillati</taxon>
        <taxon>Bacillota</taxon>
        <taxon>Erysipelotrichia</taxon>
        <taxon>Erysipelotrichales</taxon>
        <taxon>Erysipelotrichaceae</taxon>
        <taxon>Amedibacillus</taxon>
    </lineage>
</organism>
<dbReference type="PANTHER" id="PTHR34581">
    <property type="entry name" value="PTS SYSTEM N,N'-DIACETYLCHITOBIOSE-SPECIFIC EIIB COMPONENT"/>
    <property type="match status" value="1"/>
</dbReference>
<dbReference type="GO" id="GO:0009401">
    <property type="term" value="P:phosphoenolpyruvate-dependent sugar phosphotransferase system"/>
    <property type="evidence" value="ECO:0007669"/>
    <property type="project" value="InterPro"/>
</dbReference>
<feature type="domain" description="Phosphotransferase system EIIB component type 2/3" evidence="2">
    <location>
        <begin position="3"/>
        <end position="87"/>
    </location>
</feature>
<dbReference type="InterPro" id="IPR051819">
    <property type="entry name" value="PTS_sugar-specific_EIIB"/>
</dbReference>
<dbReference type="SUPFAM" id="SSF52794">
    <property type="entry name" value="PTS system IIB component-like"/>
    <property type="match status" value="1"/>
</dbReference>
<dbReference type="GO" id="GO:0008982">
    <property type="term" value="F:protein-N(PI)-phosphohistidine-sugar phosphotransferase activity"/>
    <property type="evidence" value="ECO:0007669"/>
    <property type="project" value="InterPro"/>
</dbReference>
<dbReference type="InterPro" id="IPR036095">
    <property type="entry name" value="PTS_EIIB-like_sf"/>
</dbReference>
<evidence type="ECO:0000259" key="2">
    <source>
        <dbReference type="Pfam" id="PF02302"/>
    </source>
</evidence>
<proteinExistence type="predicted"/>
<gene>
    <name evidence="3" type="ORF">H9Q80_04585</name>
</gene>
<protein>
    <recommendedName>
        <fullName evidence="2">Phosphotransferase system EIIB component type 2/3 domain-containing protein</fullName>
    </recommendedName>
</protein>
<dbReference type="KEGG" id="ehn:H9Q80_04585"/>
<dbReference type="AlphaFoldDB" id="A0A7G9GR02"/>
<accession>A0A7G9GR02</accession>
<dbReference type="Proteomes" id="UP000515856">
    <property type="component" value="Chromosome"/>
</dbReference>
<dbReference type="RefSeq" id="WP_117454368.1">
    <property type="nucleotide sequence ID" value="NZ_CP060636.1"/>
</dbReference>
<evidence type="ECO:0000313" key="4">
    <source>
        <dbReference type="Proteomes" id="UP000515856"/>
    </source>
</evidence>
<name>A0A7G9GR02_9FIRM</name>
<dbReference type="Pfam" id="PF02302">
    <property type="entry name" value="PTS_IIB"/>
    <property type="match status" value="1"/>
</dbReference>
<keyword evidence="1" id="KW-0808">Transferase</keyword>
<evidence type="ECO:0000313" key="3">
    <source>
        <dbReference type="EMBL" id="QNM13234.1"/>
    </source>
</evidence>
<sequence length="91" mass="10302">MKKIILLCIHGMSAHLIAQKLQEALPETEIISMGIEQLAINDEISQILLAPQIRYCENELKNTYPNILIQVISMDNYASMDVMGIIEECKI</sequence>
<keyword evidence="4" id="KW-1185">Reference proteome</keyword>
<reference evidence="3 4" key="1">
    <citation type="submission" date="2020-08" db="EMBL/GenBank/DDBJ databases">
        <authorList>
            <person name="Liu C."/>
            <person name="Sun Q."/>
        </authorList>
    </citation>
    <scope>NUCLEOTIDE SEQUENCE [LARGE SCALE GENOMIC DNA]</scope>
    <source>
        <strain evidence="3 4">NSJ-61</strain>
    </source>
</reference>
<dbReference type="Gene3D" id="3.40.50.2300">
    <property type="match status" value="1"/>
</dbReference>
<evidence type="ECO:0000256" key="1">
    <source>
        <dbReference type="ARBA" id="ARBA00022679"/>
    </source>
</evidence>
<dbReference type="InterPro" id="IPR003501">
    <property type="entry name" value="PTS_EIIB_2/3"/>
</dbReference>